<dbReference type="PANTHER" id="PTHR10656:SF69">
    <property type="entry name" value="MAB-21-LIKE HHH_H2TH-LIKE DOMAIN-CONTAINING PROTEIN"/>
    <property type="match status" value="1"/>
</dbReference>
<feature type="domain" description="Mab-21-like HhH/H2TH-like" evidence="3">
    <location>
        <begin position="259"/>
        <end position="335"/>
    </location>
</feature>
<dbReference type="SMART" id="SM01265">
    <property type="entry name" value="Mab-21"/>
    <property type="match status" value="1"/>
</dbReference>
<dbReference type="InterPro" id="IPR024810">
    <property type="entry name" value="MAB21L/cGLR"/>
</dbReference>
<feature type="domain" description="Mab-21-like nucleotidyltransferase" evidence="2">
    <location>
        <begin position="170"/>
        <end position="237"/>
    </location>
</feature>
<dbReference type="KEGG" id="cvn:111114004"/>
<sequence>MSLSKISESVYVALCLKTGTQQQVATRRDIIDINELVNRKVTKGGIVFYIIKSGSKEEGFRLKGSDVDVMYWGSDFRVIWYFSQAVLYNTQRHALFLCDSSQNPPGYTLLWVPTDSAYPFSLSFFVKVKGVPCISSAKLSDYICTNLHPTLPITMHGPCSSVITGTKEYDLAFCIVSDFWPPAASSWSNRCHSWHPPDVVNDIFRSGCHFLPIGNKYGDHGDNEWRVSFSQAEQKLLYIMNHTQFLTYGLLKLFVKDINSGLSENEKLLCSYHIKTAIFWAIQQNTIAYWCPENLLAGFWVCFKLLLKWVYEGVCPNFFIPENNLFRNKVHGKAQYDLFTKLYSLYEKGVAFPLQFPAINSFIMVFFCNPKSSICTNECSLISEVVLDKKIIEEIYLDDEILMTENLNGCMKYLLKIERLIRSPLTQYHAIMLQKLTATILQRLAFTLHEIYTNTLRVNKHSYIADKRICHMLKLAAKFGGISDLLFLAIYLYKTFRYKEALSVIDDIKVKLAQPHLMYRGHVDPEKYTDAVGGASWSTKINQAIAHDIELHKLVCYIHELTPERESLEKN</sequence>
<dbReference type="Pfam" id="PF03281">
    <property type="entry name" value="Mab-21"/>
    <property type="match status" value="1"/>
</dbReference>
<evidence type="ECO:0000313" key="4">
    <source>
        <dbReference type="Proteomes" id="UP000694844"/>
    </source>
</evidence>
<evidence type="ECO:0000259" key="3">
    <source>
        <dbReference type="Pfam" id="PF20266"/>
    </source>
</evidence>
<proteinExistence type="inferred from homology"/>
<dbReference type="PANTHER" id="PTHR10656">
    <property type="entry name" value="CELL FATE DETERMINING PROTEIN MAB21-RELATED"/>
    <property type="match status" value="1"/>
</dbReference>
<keyword evidence="4" id="KW-1185">Reference proteome</keyword>
<organism evidence="4 5">
    <name type="scientific">Crassostrea virginica</name>
    <name type="common">Eastern oyster</name>
    <dbReference type="NCBI Taxonomy" id="6565"/>
    <lineage>
        <taxon>Eukaryota</taxon>
        <taxon>Metazoa</taxon>
        <taxon>Spiralia</taxon>
        <taxon>Lophotrochozoa</taxon>
        <taxon>Mollusca</taxon>
        <taxon>Bivalvia</taxon>
        <taxon>Autobranchia</taxon>
        <taxon>Pteriomorphia</taxon>
        <taxon>Ostreida</taxon>
        <taxon>Ostreoidea</taxon>
        <taxon>Ostreidae</taxon>
        <taxon>Crassostrea</taxon>
    </lineage>
</organism>
<dbReference type="AlphaFoldDB" id="A0A8B8BX99"/>
<evidence type="ECO:0000259" key="2">
    <source>
        <dbReference type="Pfam" id="PF03281"/>
    </source>
</evidence>
<dbReference type="InterPro" id="IPR046906">
    <property type="entry name" value="Mab-21_HhH/H2TH-like"/>
</dbReference>
<dbReference type="RefSeq" id="XP_022308003.1">
    <property type="nucleotide sequence ID" value="XM_022452295.1"/>
</dbReference>
<dbReference type="GeneID" id="111114004"/>
<dbReference type="InterPro" id="IPR046903">
    <property type="entry name" value="Mab-21-like_nuc_Trfase"/>
</dbReference>
<dbReference type="Proteomes" id="UP000694844">
    <property type="component" value="Chromosome 9"/>
</dbReference>
<gene>
    <name evidence="5" type="primary">LOC111114004</name>
</gene>
<dbReference type="Gene3D" id="1.10.1410.40">
    <property type="match status" value="1"/>
</dbReference>
<protein>
    <submittedName>
        <fullName evidence="5">Uncharacterized protein LOC111114004</fullName>
    </submittedName>
</protein>
<evidence type="ECO:0000313" key="5">
    <source>
        <dbReference type="RefSeq" id="XP_022308003.1"/>
    </source>
</evidence>
<name>A0A8B8BX99_CRAVI</name>
<reference evidence="5" key="1">
    <citation type="submission" date="2025-08" db="UniProtKB">
        <authorList>
            <consortium name="RefSeq"/>
        </authorList>
    </citation>
    <scope>IDENTIFICATION</scope>
    <source>
        <tissue evidence="5">Whole sample</tissue>
    </source>
</reference>
<accession>A0A8B8BX99</accession>
<dbReference type="Pfam" id="PF20266">
    <property type="entry name" value="Mab-21_C"/>
    <property type="match status" value="1"/>
</dbReference>
<evidence type="ECO:0000256" key="1">
    <source>
        <dbReference type="ARBA" id="ARBA00008307"/>
    </source>
</evidence>
<comment type="similarity">
    <text evidence="1">Belongs to the mab-21 family.</text>
</comment>